<dbReference type="PROSITE" id="PS51257">
    <property type="entry name" value="PROKAR_LIPOPROTEIN"/>
    <property type="match status" value="1"/>
</dbReference>
<comment type="caution">
    <text evidence="2">The sequence shown here is derived from an EMBL/GenBank/DDBJ whole genome shotgun (WGS) entry which is preliminary data.</text>
</comment>
<evidence type="ECO:0000313" key="2">
    <source>
        <dbReference type="EMBL" id="TBU73801.1"/>
    </source>
</evidence>
<protein>
    <recommendedName>
        <fullName evidence="4">Lipoprotein</fullName>
    </recommendedName>
</protein>
<gene>
    <name evidence="2" type="ORF">DNK06_20400</name>
</gene>
<keyword evidence="3" id="KW-1185">Reference proteome</keyword>
<sequence length="99" mass="10542">MKRFILVGFAALVLSGCTWTAATEIAPGQYAITSHGSAFNSRGGLLEKINRKASKVCNGQSYRLEGDADANMLVATKTQFGDTPTTVLGLTAICDEDRQ</sequence>
<proteinExistence type="predicted"/>
<feature type="signal peptide" evidence="1">
    <location>
        <begin position="1"/>
        <end position="21"/>
    </location>
</feature>
<evidence type="ECO:0008006" key="4">
    <source>
        <dbReference type="Google" id="ProtNLM"/>
    </source>
</evidence>
<evidence type="ECO:0000256" key="1">
    <source>
        <dbReference type="SAM" id="SignalP"/>
    </source>
</evidence>
<dbReference type="AlphaFoldDB" id="A0A4Q9QI18"/>
<reference evidence="2 3" key="1">
    <citation type="submission" date="2018-06" db="EMBL/GenBank/DDBJ databases">
        <title>Three novel Pseudomonas species isolated from symptomatic oak.</title>
        <authorList>
            <person name="Bueno-Gonzalez V."/>
            <person name="Brady C."/>
        </authorList>
    </citation>
    <scope>NUCLEOTIDE SEQUENCE [LARGE SCALE GENOMIC DNA]</scope>
    <source>
        <strain evidence="2 3">P9A</strain>
    </source>
</reference>
<keyword evidence="1" id="KW-0732">Signal</keyword>
<dbReference type="Proteomes" id="UP000292302">
    <property type="component" value="Unassembled WGS sequence"/>
</dbReference>
<organism evidence="2 3">
    <name type="scientific">Phytopseudomonas daroniae</name>
    <dbReference type="NCBI Taxonomy" id="2487519"/>
    <lineage>
        <taxon>Bacteria</taxon>
        <taxon>Pseudomonadati</taxon>
        <taxon>Pseudomonadota</taxon>
        <taxon>Gammaproteobacteria</taxon>
        <taxon>Pseudomonadales</taxon>
        <taxon>Pseudomonadaceae</taxon>
        <taxon>Phytopseudomonas</taxon>
    </lineage>
</organism>
<evidence type="ECO:0000313" key="3">
    <source>
        <dbReference type="Proteomes" id="UP000292302"/>
    </source>
</evidence>
<name>A0A4Q9QI18_9GAMM</name>
<accession>A0A4Q9QI18</accession>
<feature type="chain" id="PRO_5020809403" description="Lipoprotein" evidence="1">
    <location>
        <begin position="22"/>
        <end position="99"/>
    </location>
</feature>
<dbReference type="OrthoDB" id="6712646at2"/>
<dbReference type="EMBL" id="QJUI01000020">
    <property type="protein sequence ID" value="TBU73801.1"/>
    <property type="molecule type" value="Genomic_DNA"/>
</dbReference>